<evidence type="ECO:0000313" key="1">
    <source>
        <dbReference type="EMBL" id="WZW99765.1"/>
    </source>
</evidence>
<organism evidence="1 2">
    <name type="scientific">Propioniciclava soli</name>
    <dbReference type="NCBI Taxonomy" id="2775081"/>
    <lineage>
        <taxon>Bacteria</taxon>
        <taxon>Bacillati</taxon>
        <taxon>Actinomycetota</taxon>
        <taxon>Actinomycetes</taxon>
        <taxon>Propionibacteriales</taxon>
        <taxon>Propionibacteriaceae</taxon>
        <taxon>Propioniciclava</taxon>
    </lineage>
</organism>
<accession>A0ABZ3CB06</accession>
<dbReference type="Gene3D" id="1.20.120.330">
    <property type="entry name" value="Nucleotidyltransferases domain 2"/>
    <property type="match status" value="1"/>
</dbReference>
<reference evidence="1 2" key="1">
    <citation type="journal article" date="2023" name="Environ Microbiome">
        <title>A coral-associated actinobacterium mitigates coral bleaching under heat stress.</title>
        <authorList>
            <person name="Li J."/>
            <person name="Zou Y."/>
            <person name="Li Q."/>
            <person name="Zhang J."/>
            <person name="Bourne D.G."/>
            <person name="Lyu Y."/>
            <person name="Liu C."/>
            <person name="Zhang S."/>
        </authorList>
    </citation>
    <scope>NUCLEOTIDE SEQUENCE [LARGE SCALE GENOMIC DNA]</scope>
    <source>
        <strain evidence="1 2">SCSIO 13291</strain>
    </source>
</reference>
<proteinExistence type="predicted"/>
<gene>
    <name evidence="1" type="ORF">PCC79_06100</name>
</gene>
<protein>
    <recommendedName>
        <fullName evidence="3">HEPN domain-containing protein</fullName>
    </recommendedName>
</protein>
<dbReference type="RefSeq" id="WP_232549692.1">
    <property type="nucleotide sequence ID" value="NZ_CP115965.1"/>
</dbReference>
<dbReference type="Proteomes" id="UP001434337">
    <property type="component" value="Chromosome"/>
</dbReference>
<dbReference type="EMBL" id="CP115965">
    <property type="protein sequence ID" value="WZW99765.1"/>
    <property type="molecule type" value="Genomic_DNA"/>
</dbReference>
<name>A0ABZ3CB06_9ACTN</name>
<evidence type="ECO:0008006" key="3">
    <source>
        <dbReference type="Google" id="ProtNLM"/>
    </source>
</evidence>
<sequence length="133" mass="14189">MPSFEQRNHARSFLRKAQEYLASAEADLAAERNTVAAANAIHAGISAKDAIVTNLTGSTGKGRDHATAAKELRQALGKRSEAAAAEKWLRDLISSKADVEYGVTLVSAAKAEPLVRRARNLVELAVDIVHLGT</sequence>
<keyword evidence="2" id="KW-1185">Reference proteome</keyword>
<evidence type="ECO:0000313" key="2">
    <source>
        <dbReference type="Proteomes" id="UP001434337"/>
    </source>
</evidence>